<keyword evidence="2" id="KW-1185">Reference proteome</keyword>
<gene>
    <name evidence="1" type="ORF">ACG0Z6_06500</name>
</gene>
<dbReference type="Proteomes" id="UP001606099">
    <property type="component" value="Unassembled WGS sequence"/>
</dbReference>
<dbReference type="RefSeq" id="WP_394459678.1">
    <property type="nucleotide sequence ID" value="NZ_JBIGHZ010000002.1"/>
</dbReference>
<reference evidence="1 2" key="1">
    <citation type="submission" date="2024-08" db="EMBL/GenBank/DDBJ databases">
        <authorList>
            <person name="Lu H."/>
        </authorList>
    </citation>
    <scope>NUCLEOTIDE SEQUENCE [LARGE SCALE GENOMIC DNA]</scope>
    <source>
        <strain evidence="1 2">BYS180W</strain>
    </source>
</reference>
<proteinExistence type="predicted"/>
<evidence type="ECO:0000313" key="1">
    <source>
        <dbReference type="EMBL" id="MFG6447896.1"/>
    </source>
</evidence>
<name>A0ABW7FUB0_9BURK</name>
<accession>A0ABW7FUB0</accession>
<dbReference type="EMBL" id="JBIGHZ010000002">
    <property type="protein sequence ID" value="MFG6447896.1"/>
    <property type="molecule type" value="Genomic_DNA"/>
</dbReference>
<protein>
    <submittedName>
        <fullName evidence="1">Uncharacterized protein</fullName>
    </submittedName>
</protein>
<organism evidence="1 2">
    <name type="scientific">Roseateles rivi</name>
    <dbReference type="NCBI Taxonomy" id="3299028"/>
    <lineage>
        <taxon>Bacteria</taxon>
        <taxon>Pseudomonadati</taxon>
        <taxon>Pseudomonadota</taxon>
        <taxon>Betaproteobacteria</taxon>
        <taxon>Burkholderiales</taxon>
        <taxon>Sphaerotilaceae</taxon>
        <taxon>Roseateles</taxon>
    </lineage>
</organism>
<sequence>MSVVTQTFGLPLSRTVRKGGTFATIGARVWARLLQNLKARMERAATLRAQRELLALAAEYDESMPSFAAELRAAAYRVF</sequence>
<evidence type="ECO:0000313" key="2">
    <source>
        <dbReference type="Proteomes" id="UP001606099"/>
    </source>
</evidence>
<comment type="caution">
    <text evidence="1">The sequence shown here is derived from an EMBL/GenBank/DDBJ whole genome shotgun (WGS) entry which is preliminary data.</text>
</comment>